<evidence type="ECO:0000256" key="1">
    <source>
        <dbReference type="SAM" id="MobiDB-lite"/>
    </source>
</evidence>
<dbReference type="Proteomes" id="UP000604046">
    <property type="component" value="Unassembled WGS sequence"/>
</dbReference>
<evidence type="ECO:0000256" key="2">
    <source>
        <dbReference type="SAM" id="Phobius"/>
    </source>
</evidence>
<comment type="caution">
    <text evidence="3">The sequence shown here is derived from an EMBL/GenBank/DDBJ whole genome shotgun (WGS) entry which is preliminary data.</text>
</comment>
<keyword evidence="2" id="KW-1133">Transmembrane helix</keyword>
<reference evidence="3" key="1">
    <citation type="submission" date="2021-02" db="EMBL/GenBank/DDBJ databases">
        <authorList>
            <person name="Dougan E. K."/>
            <person name="Rhodes N."/>
            <person name="Thang M."/>
            <person name="Chan C."/>
        </authorList>
    </citation>
    <scope>NUCLEOTIDE SEQUENCE</scope>
</reference>
<evidence type="ECO:0000313" key="3">
    <source>
        <dbReference type="EMBL" id="CAE7481300.1"/>
    </source>
</evidence>
<proteinExistence type="predicted"/>
<keyword evidence="2" id="KW-0472">Membrane</keyword>
<name>A0A812SFQ8_9DINO</name>
<gene>
    <name evidence="3" type="ORF">SNAT2548_LOCUS27022</name>
</gene>
<feature type="transmembrane region" description="Helical" evidence="2">
    <location>
        <begin position="21"/>
        <end position="42"/>
    </location>
</feature>
<dbReference type="AlphaFoldDB" id="A0A812SFQ8"/>
<feature type="transmembrane region" description="Helical" evidence="2">
    <location>
        <begin position="157"/>
        <end position="180"/>
    </location>
</feature>
<dbReference type="EMBL" id="CAJNDS010002451">
    <property type="protein sequence ID" value="CAE7481300.1"/>
    <property type="molecule type" value="Genomic_DNA"/>
</dbReference>
<protein>
    <submittedName>
        <fullName evidence="3">Uncharacterized protein</fullName>
    </submittedName>
</protein>
<organism evidence="3 4">
    <name type="scientific">Symbiodinium natans</name>
    <dbReference type="NCBI Taxonomy" id="878477"/>
    <lineage>
        <taxon>Eukaryota</taxon>
        <taxon>Sar</taxon>
        <taxon>Alveolata</taxon>
        <taxon>Dinophyceae</taxon>
        <taxon>Suessiales</taxon>
        <taxon>Symbiodiniaceae</taxon>
        <taxon>Symbiodinium</taxon>
    </lineage>
</organism>
<sequence length="264" mass="29448">MASAAAKSVRCSENFIAIGELCGGLCIFVGLAPVIMLAIHGIHSWAVGQDDFEVANMRSFSLHPLRATCRYEVYTEESDCARAGLQEVSAETGVPLLQCSSCRTTEVCQRHADWEDVHKPPLRLVAYITLHGRDSRSFNVVAAGAWVLDSCRVGQSWVWHAQILALGIFCTCLGCLLCHLTRPAPFRTSGSLRRNRRNSPDVPDGEWYDYDMVQVVFEQMLELKKLQMQCEDKEINEQVSEDEGEDKSGPPSPQLQRHSGRMCD</sequence>
<feature type="region of interest" description="Disordered" evidence="1">
    <location>
        <begin position="234"/>
        <end position="264"/>
    </location>
</feature>
<keyword evidence="4" id="KW-1185">Reference proteome</keyword>
<accession>A0A812SFQ8</accession>
<evidence type="ECO:0000313" key="4">
    <source>
        <dbReference type="Proteomes" id="UP000604046"/>
    </source>
</evidence>
<keyword evidence="2" id="KW-0812">Transmembrane</keyword>